<keyword evidence="3 5" id="KW-1133">Transmembrane helix</keyword>
<proteinExistence type="predicted"/>
<protein>
    <recommendedName>
        <fullName evidence="8">Major facilitator superfamily (MFS) profile domain-containing protein</fullName>
    </recommendedName>
</protein>
<evidence type="ECO:0000313" key="7">
    <source>
        <dbReference type="Proteomes" id="UP000716446"/>
    </source>
</evidence>
<evidence type="ECO:0000256" key="4">
    <source>
        <dbReference type="ARBA" id="ARBA00023136"/>
    </source>
</evidence>
<evidence type="ECO:0000256" key="3">
    <source>
        <dbReference type="ARBA" id="ARBA00022989"/>
    </source>
</evidence>
<evidence type="ECO:0008006" key="8">
    <source>
        <dbReference type="Google" id="ProtNLM"/>
    </source>
</evidence>
<dbReference type="GO" id="GO:0016020">
    <property type="term" value="C:membrane"/>
    <property type="evidence" value="ECO:0007669"/>
    <property type="project" value="UniProtKB-SubCell"/>
</dbReference>
<accession>A0A9N8JEZ1</accession>
<dbReference type="Gene3D" id="1.20.1250.20">
    <property type="entry name" value="MFS general substrate transporter like domains"/>
    <property type="match status" value="1"/>
</dbReference>
<dbReference type="InterPro" id="IPR050360">
    <property type="entry name" value="MFS_Sugar_Transporters"/>
</dbReference>
<evidence type="ECO:0000256" key="1">
    <source>
        <dbReference type="ARBA" id="ARBA00004141"/>
    </source>
</evidence>
<feature type="transmembrane region" description="Helical" evidence="5">
    <location>
        <begin position="166"/>
        <end position="191"/>
    </location>
</feature>
<keyword evidence="2 5" id="KW-0812">Transmembrane</keyword>
<dbReference type="PANTHER" id="PTHR48022:SF47">
    <property type="entry name" value="MAJOR FACILITATOR SUPERFAMILY (MFS) PROFILE DOMAIN-CONTAINING PROTEIN"/>
    <property type="match status" value="1"/>
</dbReference>
<reference evidence="6" key="1">
    <citation type="submission" date="2020-06" db="EMBL/GenBank/DDBJ databases">
        <authorList>
            <person name="Onetto C."/>
        </authorList>
    </citation>
    <scope>NUCLEOTIDE SEQUENCE</scope>
</reference>
<feature type="transmembrane region" description="Helical" evidence="5">
    <location>
        <begin position="248"/>
        <end position="267"/>
    </location>
</feature>
<dbReference type="GO" id="GO:0005351">
    <property type="term" value="F:carbohydrate:proton symporter activity"/>
    <property type="evidence" value="ECO:0007669"/>
    <property type="project" value="TreeGrafter"/>
</dbReference>
<dbReference type="InterPro" id="IPR036259">
    <property type="entry name" value="MFS_trans_sf"/>
</dbReference>
<dbReference type="EMBL" id="CAIJEN010000003">
    <property type="protein sequence ID" value="CAD0084236.1"/>
    <property type="molecule type" value="Genomic_DNA"/>
</dbReference>
<evidence type="ECO:0000313" key="6">
    <source>
        <dbReference type="EMBL" id="CAD0084236.1"/>
    </source>
</evidence>
<sequence>MRFPKIHNPLFIAVVATLGGMLFGFDISSMSAIILTDQYRDFFNNPGGAVQTLADIQAGGNVDDPIVVAEWQEITTTLAAERSALPGWRKFVYNGMWKRTIAGFSVQMWQQNSGANVMTYYVVYIFGMPGLSKNVNLISSGVQYALFIIGTTIMFFYVDKVGRRPLLIYGAIAMGVCHFIVGGVLSTGAYVPDGVDGNPNIKILVGGSAGHTVIAFCYLLILFYSMSLAPVCWIYAAEVWSLETRATGMGIAAIGNWLFNFALGINIW</sequence>
<dbReference type="AlphaFoldDB" id="A0A9N8JEZ1"/>
<dbReference type="InterPro" id="IPR005828">
    <property type="entry name" value="MFS_sugar_transport-like"/>
</dbReference>
<dbReference type="PANTHER" id="PTHR48022">
    <property type="entry name" value="PLASTIDIC GLUCOSE TRANSPORTER 4"/>
    <property type="match status" value="1"/>
</dbReference>
<organism evidence="6 7">
    <name type="scientific">Aureobasidium vineae</name>
    <dbReference type="NCBI Taxonomy" id="2773715"/>
    <lineage>
        <taxon>Eukaryota</taxon>
        <taxon>Fungi</taxon>
        <taxon>Dikarya</taxon>
        <taxon>Ascomycota</taxon>
        <taxon>Pezizomycotina</taxon>
        <taxon>Dothideomycetes</taxon>
        <taxon>Dothideomycetidae</taxon>
        <taxon>Dothideales</taxon>
        <taxon>Saccotheciaceae</taxon>
        <taxon>Aureobasidium</taxon>
    </lineage>
</organism>
<comment type="subcellular location">
    <subcellularLocation>
        <location evidence="1">Membrane</location>
        <topology evidence="1">Multi-pass membrane protein</topology>
    </subcellularLocation>
</comment>
<dbReference type="InterPro" id="IPR005829">
    <property type="entry name" value="Sugar_transporter_CS"/>
</dbReference>
<dbReference type="PROSITE" id="PS00216">
    <property type="entry name" value="SUGAR_TRANSPORT_1"/>
    <property type="match status" value="1"/>
</dbReference>
<feature type="transmembrane region" description="Helical" evidence="5">
    <location>
        <begin position="141"/>
        <end position="159"/>
    </location>
</feature>
<dbReference type="Proteomes" id="UP000716446">
    <property type="component" value="Unassembled WGS sequence"/>
</dbReference>
<comment type="caution">
    <text evidence="6">The sequence shown here is derived from an EMBL/GenBank/DDBJ whole genome shotgun (WGS) entry which is preliminary data.</text>
</comment>
<feature type="transmembrane region" description="Helical" evidence="5">
    <location>
        <begin position="211"/>
        <end position="236"/>
    </location>
</feature>
<keyword evidence="4 5" id="KW-0472">Membrane</keyword>
<evidence type="ECO:0000256" key="2">
    <source>
        <dbReference type="ARBA" id="ARBA00022692"/>
    </source>
</evidence>
<gene>
    <name evidence="6" type="ORF">AWRI4619_LOCUS2803</name>
</gene>
<name>A0A9N8JEZ1_9PEZI</name>
<keyword evidence="7" id="KW-1185">Reference proteome</keyword>
<dbReference type="Pfam" id="PF00083">
    <property type="entry name" value="Sugar_tr"/>
    <property type="match status" value="1"/>
</dbReference>
<feature type="transmembrane region" description="Helical" evidence="5">
    <location>
        <begin position="12"/>
        <end position="35"/>
    </location>
</feature>
<dbReference type="SUPFAM" id="SSF103473">
    <property type="entry name" value="MFS general substrate transporter"/>
    <property type="match status" value="1"/>
</dbReference>
<evidence type="ECO:0000256" key="5">
    <source>
        <dbReference type="SAM" id="Phobius"/>
    </source>
</evidence>